<organism evidence="1 2">
    <name type="scientific">Megaselia scalaris</name>
    <name type="common">Humpbacked fly</name>
    <name type="synonym">Phora scalaris</name>
    <dbReference type="NCBI Taxonomy" id="36166"/>
    <lineage>
        <taxon>Eukaryota</taxon>
        <taxon>Metazoa</taxon>
        <taxon>Ecdysozoa</taxon>
        <taxon>Arthropoda</taxon>
        <taxon>Hexapoda</taxon>
        <taxon>Insecta</taxon>
        <taxon>Pterygota</taxon>
        <taxon>Neoptera</taxon>
        <taxon>Endopterygota</taxon>
        <taxon>Diptera</taxon>
        <taxon>Brachycera</taxon>
        <taxon>Muscomorpha</taxon>
        <taxon>Platypezoidea</taxon>
        <taxon>Phoridae</taxon>
        <taxon>Megaseliini</taxon>
        <taxon>Megaselia</taxon>
    </lineage>
</organism>
<dbReference type="AlphaFoldDB" id="T1GP53"/>
<sequence>MDLICAANGQNFPSRKYFFTSPNGYQKKGRPRTRWSDAISRDARTIGIPNWRTTAKNREVWKAAIDKAELITKNDKYF</sequence>
<proteinExistence type="predicted"/>
<reference evidence="1" key="2">
    <citation type="submission" date="2015-06" db="UniProtKB">
        <authorList>
            <consortium name="EnsemblMetazoa"/>
        </authorList>
    </citation>
    <scope>IDENTIFICATION</scope>
</reference>
<dbReference type="Proteomes" id="UP000015102">
    <property type="component" value="Unassembled WGS sequence"/>
</dbReference>
<dbReference type="EMBL" id="CAQQ02026868">
    <property type="status" value="NOT_ANNOTATED_CDS"/>
    <property type="molecule type" value="Genomic_DNA"/>
</dbReference>
<dbReference type="EnsemblMetazoa" id="MESCA005370-RA">
    <property type="protein sequence ID" value="MESCA005370-PA"/>
    <property type="gene ID" value="MESCA005370"/>
</dbReference>
<evidence type="ECO:0000313" key="2">
    <source>
        <dbReference type="Proteomes" id="UP000015102"/>
    </source>
</evidence>
<accession>T1GP53</accession>
<evidence type="ECO:0000313" key="1">
    <source>
        <dbReference type="EnsemblMetazoa" id="MESCA005370-PA"/>
    </source>
</evidence>
<keyword evidence="2" id="KW-1185">Reference proteome</keyword>
<protein>
    <submittedName>
        <fullName evidence="1">Uncharacterized protein</fullName>
    </submittedName>
</protein>
<dbReference type="HOGENOM" id="CLU_2624845_0_0_1"/>
<reference evidence="2" key="1">
    <citation type="submission" date="2013-02" db="EMBL/GenBank/DDBJ databases">
        <authorList>
            <person name="Hughes D."/>
        </authorList>
    </citation>
    <scope>NUCLEOTIDE SEQUENCE</scope>
    <source>
        <strain>Durham</strain>
        <strain evidence="2">NC isolate 2 -- Noor lab</strain>
    </source>
</reference>
<name>T1GP53_MEGSC</name>